<dbReference type="InterPro" id="IPR005486">
    <property type="entry name" value="Glucokinase_regulatory_CS"/>
</dbReference>
<dbReference type="UniPathway" id="UPA00342"/>
<dbReference type="GO" id="GO:0097367">
    <property type="term" value="F:carbohydrate derivative binding"/>
    <property type="evidence" value="ECO:0007669"/>
    <property type="project" value="InterPro"/>
</dbReference>
<sequence length="323" mass="34076">MLCHRGAGRLRRATYSQKEDAMSLNLDAMMTERRNPASAAIDTLSTLDILTLINAEDSKVAPAIARILPQIAQAVDAVSAAFARQGRLIYCGAGTSGRLGILDASECPPTFGTPAEQVIGVIAGGQRAILQAVENAEDNPQAAQDDLQRLALSSRDVVVGIAASGRTPYVLGALRYARDVGATTVALSCNPDSPMSPLADILLTPIVGPEVITGSSRMKAGTAQKMILNMLSSAAMIRSGKVYGNLMVDVEATNAKLVERQIRIVMEAGECDRATAVAALEHSQRQCKTAIVMVLTGLSAAEAQALLDRHRGFIRPALNERSA</sequence>
<evidence type="ECO:0000256" key="6">
    <source>
        <dbReference type="ARBA" id="ARBA00060532"/>
    </source>
</evidence>
<dbReference type="FunFam" id="3.40.50.10490:FF:000014">
    <property type="entry name" value="N-acetylmuramic acid 6-phosphate etherase"/>
    <property type="match status" value="1"/>
</dbReference>
<dbReference type="PANTHER" id="PTHR10088">
    <property type="entry name" value="GLUCOKINASE REGULATORY PROTEIN"/>
    <property type="match status" value="1"/>
</dbReference>
<feature type="active site" description="Proton donor" evidence="13">
    <location>
        <position position="106"/>
    </location>
</feature>
<evidence type="ECO:0000256" key="13">
    <source>
        <dbReference type="HAMAP-Rule" id="MF_00068"/>
    </source>
</evidence>
<comment type="subunit">
    <text evidence="1 13">Homodimer.</text>
</comment>
<dbReference type="UniPathway" id="UPA00343"/>
<dbReference type="InterPro" id="IPR005488">
    <property type="entry name" value="Etherase_MurQ"/>
</dbReference>
<evidence type="ECO:0000313" key="15">
    <source>
        <dbReference type="EMBL" id="ADM40974.1"/>
    </source>
</evidence>
<proteinExistence type="evidence at transcript level"/>
<reference evidence="15 16" key="2">
    <citation type="journal article" date="2011" name="BMC Immunol.">
        <title>Comparison of static immersion and intravenous injection systems for exposure of zebrafish embryos to the natural pathogen Edwardsiella tarda.</title>
        <authorList>
            <person name="van Soest J.J."/>
            <person name="Stockhammer O.W."/>
            <person name="Ordas A."/>
            <person name="Bloemberg G.V."/>
            <person name="Spaink H.P."/>
            <person name="Meijer A.H."/>
        </authorList>
    </citation>
    <scope>NUCLEOTIDE SEQUENCE [LARGE SCALE GENOMIC DNA]</scope>
    <source>
        <strain evidence="15 16">FL6-60</strain>
    </source>
</reference>
<dbReference type="KEGG" id="etd:ETAF_0855"/>
<dbReference type="Gene3D" id="3.40.50.10490">
    <property type="entry name" value="Glucose-6-phosphate isomerase like protein, domain 1"/>
    <property type="match status" value="1"/>
</dbReference>
<evidence type="ECO:0000256" key="4">
    <source>
        <dbReference type="ARBA" id="ARBA00037880"/>
    </source>
</evidence>
<organism evidence="15 16">
    <name type="scientific">Edwardsiella tarda (strain FL6-60)</name>
    <dbReference type="NCBI Taxonomy" id="718251"/>
    <lineage>
        <taxon>Bacteria</taxon>
        <taxon>Pseudomonadati</taxon>
        <taxon>Pseudomonadota</taxon>
        <taxon>Gammaproteobacteria</taxon>
        <taxon>Enterobacterales</taxon>
        <taxon>Hafniaceae</taxon>
        <taxon>Edwardsiella</taxon>
    </lineage>
</organism>
<dbReference type="UniPathway" id="UPA00544"/>
<dbReference type="NCBIfam" id="NF009222">
    <property type="entry name" value="PRK12570.1"/>
    <property type="match status" value="1"/>
</dbReference>
<dbReference type="GO" id="GO:0016803">
    <property type="term" value="F:ether hydrolase activity"/>
    <property type="evidence" value="ECO:0007669"/>
    <property type="project" value="TreeGrafter"/>
</dbReference>
<comment type="similarity">
    <text evidence="8 13">Belongs to the GCKR-like family. MurNAc-6-P etherase subfamily.</text>
</comment>
<dbReference type="GO" id="GO:0097173">
    <property type="term" value="P:N-acetylmuramic acid catabolic process"/>
    <property type="evidence" value="ECO:0007669"/>
    <property type="project" value="UniProtKB-UniPathway"/>
</dbReference>
<dbReference type="PATRIC" id="fig|718251.5.peg.879"/>
<gene>
    <name evidence="13" type="primary">murQ</name>
    <name evidence="15" type="ordered locus">ETAF_0855</name>
</gene>
<dbReference type="InterPro" id="IPR040190">
    <property type="entry name" value="MURQ/GCKR"/>
</dbReference>
<keyword evidence="2 13" id="KW-0456">Lyase</keyword>
<dbReference type="FunFam" id="1.10.8.1080:FF:000001">
    <property type="entry name" value="N-acetylmuramic acid 6-phosphate etherase"/>
    <property type="match status" value="1"/>
</dbReference>
<dbReference type="InterPro" id="IPR001347">
    <property type="entry name" value="SIS_dom"/>
</dbReference>
<comment type="pathway">
    <text evidence="7 13">Amino-sugar metabolism; 1,6-anhydro-N-acetylmuramate degradation.</text>
</comment>
<dbReference type="PROSITE" id="PS51464">
    <property type="entry name" value="SIS"/>
    <property type="match status" value="1"/>
</dbReference>
<dbReference type="HAMAP" id="MF_00068">
    <property type="entry name" value="MurQ"/>
    <property type="match status" value="1"/>
</dbReference>
<dbReference type="Proteomes" id="UP000002230">
    <property type="component" value="Chromosome"/>
</dbReference>
<feature type="domain" description="SIS" evidence="14">
    <location>
        <begin position="78"/>
        <end position="241"/>
    </location>
</feature>
<accession>A0A0H3DNX7</accession>
<dbReference type="NCBIfam" id="TIGR00274">
    <property type="entry name" value="N-acetylmuramic acid 6-phosphate etherase"/>
    <property type="match status" value="1"/>
</dbReference>
<comment type="pathway">
    <text evidence="4 13">Cell wall biogenesis; peptidoglycan recycling.</text>
</comment>
<evidence type="ECO:0000256" key="12">
    <source>
        <dbReference type="ARBA" id="ARBA00084049"/>
    </source>
</evidence>
<dbReference type="EC" id="4.2.1.126" evidence="9 13"/>
<dbReference type="EMBL" id="CP002154">
    <property type="protein sequence ID" value="ADM40974.1"/>
    <property type="molecule type" value="Genomic_DNA"/>
</dbReference>
<comment type="catalytic activity">
    <reaction evidence="5 13">
        <text>N-acetyl-D-muramate 6-phosphate + H2O = N-acetyl-D-glucosamine 6-phosphate + (R)-lactate</text>
        <dbReference type="Rhea" id="RHEA:26410"/>
        <dbReference type="ChEBI" id="CHEBI:15377"/>
        <dbReference type="ChEBI" id="CHEBI:16004"/>
        <dbReference type="ChEBI" id="CHEBI:57513"/>
        <dbReference type="ChEBI" id="CHEBI:58722"/>
        <dbReference type="EC" id="4.2.1.126"/>
    </reaction>
</comment>
<dbReference type="CDD" id="cd05007">
    <property type="entry name" value="SIS_Etherase"/>
    <property type="match status" value="1"/>
</dbReference>
<evidence type="ECO:0000256" key="5">
    <source>
        <dbReference type="ARBA" id="ARBA00051747"/>
    </source>
</evidence>
<comment type="miscellaneous">
    <text evidence="13">A lyase-type mechanism (elimination/hydration) is suggested for the cleavage of the lactyl ether bond of MurNAc 6-phosphate, with the formation of an alpha,beta-unsaturated aldehyde intermediate with (E)-stereochemistry, followed by the syn addition of water to give product.</text>
</comment>
<dbReference type="PROSITE" id="PS01272">
    <property type="entry name" value="GCKR"/>
    <property type="match status" value="1"/>
</dbReference>
<evidence type="ECO:0000256" key="10">
    <source>
        <dbReference type="ARBA" id="ARBA00070061"/>
    </source>
</evidence>
<keyword evidence="3 13" id="KW-0119">Carbohydrate metabolism</keyword>
<evidence type="ECO:0000256" key="7">
    <source>
        <dbReference type="ARBA" id="ARBA00060595"/>
    </source>
</evidence>
<dbReference type="NCBIfam" id="NF003915">
    <property type="entry name" value="PRK05441.1"/>
    <property type="match status" value="1"/>
</dbReference>
<comment type="induction">
    <text evidence="13">Induced by MurNAc 6-phosphate that releases the repressor MurR from the DNA. Repressed by MurR in the absence of MurNAc 6-phosphate.</text>
</comment>
<dbReference type="InterPro" id="IPR046348">
    <property type="entry name" value="SIS_dom_sf"/>
</dbReference>
<comment type="function">
    <text evidence="13">Specifically catalyzes the cleavage of the D-lactyl ether substituent of MurNAc 6-phosphate, producing GlcNAc 6-phosphate and D-lactate. Together with AnmK, is also required for the utilization of anhydro-N-acetylmuramic acid (anhMurNAc) either imported from the medium or derived from its own cell wall murein, and thus plays a role in cell wall recycling.</text>
</comment>
<dbReference type="AlphaFoldDB" id="A0A0H3DNX7"/>
<dbReference type="SUPFAM" id="SSF53697">
    <property type="entry name" value="SIS domain"/>
    <property type="match status" value="1"/>
</dbReference>
<protein>
    <recommendedName>
        <fullName evidence="10 13">N-acetylmuramic acid 6-phosphate etherase</fullName>
        <shortName evidence="13">MurNAc-6-P etherase</shortName>
        <ecNumber evidence="9 13">4.2.1.126</ecNumber>
    </recommendedName>
    <alternativeName>
        <fullName evidence="12 13">N-acetylmuramic acid 6-phosphate hydrolase</fullName>
    </alternativeName>
    <alternativeName>
        <fullName evidence="11 13">N-acetylmuramic acid 6-phosphate lyase</fullName>
    </alternativeName>
</protein>
<dbReference type="Gene3D" id="1.10.8.1080">
    <property type="match status" value="1"/>
</dbReference>
<evidence type="ECO:0000313" key="16">
    <source>
        <dbReference type="Proteomes" id="UP000002230"/>
    </source>
</evidence>
<dbReference type="GO" id="GO:0046348">
    <property type="term" value="P:amino sugar catabolic process"/>
    <property type="evidence" value="ECO:0007669"/>
    <property type="project" value="InterPro"/>
</dbReference>
<comment type="pathway">
    <text evidence="6 13">Amino-sugar metabolism; N-acetylmuramate degradation.</text>
</comment>
<dbReference type="GO" id="GO:0097175">
    <property type="term" value="P:1,6-anhydro-N-acetyl-beta-muramic acid catabolic process"/>
    <property type="evidence" value="ECO:0007669"/>
    <property type="project" value="UniProtKB-UniRule"/>
</dbReference>
<evidence type="ECO:0000256" key="3">
    <source>
        <dbReference type="ARBA" id="ARBA00023277"/>
    </source>
</evidence>
<dbReference type="PANTHER" id="PTHR10088:SF4">
    <property type="entry name" value="GLUCOKINASE REGULATORY PROTEIN"/>
    <property type="match status" value="1"/>
</dbReference>
<evidence type="ECO:0000259" key="14">
    <source>
        <dbReference type="PROSITE" id="PS51464"/>
    </source>
</evidence>
<evidence type="ECO:0000256" key="11">
    <source>
        <dbReference type="ARBA" id="ARBA00077905"/>
    </source>
</evidence>
<keyword evidence="16" id="KW-1185">Reference proteome</keyword>
<dbReference type="GO" id="GO:0016835">
    <property type="term" value="F:carbon-oxygen lyase activity"/>
    <property type="evidence" value="ECO:0007669"/>
    <property type="project" value="UniProtKB-UniRule"/>
</dbReference>
<reference evidence="16" key="1">
    <citation type="submission" date="2010-08" db="EMBL/GenBank/DDBJ databases">
        <title>Genome comparisons of Edwardsiella bacteria analysed using deep sequencing technology.</title>
        <authorList>
            <person name="van Soest J.J."/>
            <person name="Henkel C.V."/>
            <person name="Jansen H.J."/>
            <person name="van den Hondel C.A.M.J.J."/>
            <person name="Bloemberg G.V."/>
            <person name="Meijer A.H."/>
            <person name="Spaink H.P."/>
        </authorList>
    </citation>
    <scope>NUCLEOTIDE SEQUENCE [LARGE SCALE GENOMIC DNA]</scope>
    <source>
        <strain evidence="16">FL6-60</strain>
    </source>
</reference>
<evidence type="ECO:0000256" key="1">
    <source>
        <dbReference type="ARBA" id="ARBA00011738"/>
    </source>
</evidence>
<evidence type="ECO:0000256" key="9">
    <source>
        <dbReference type="ARBA" id="ARBA00067056"/>
    </source>
</evidence>
<feature type="active site" evidence="13">
    <location>
        <position position="137"/>
    </location>
</feature>
<evidence type="ECO:0000256" key="8">
    <source>
        <dbReference type="ARBA" id="ARBA00061234"/>
    </source>
</evidence>
<dbReference type="GO" id="GO:0009254">
    <property type="term" value="P:peptidoglycan turnover"/>
    <property type="evidence" value="ECO:0007669"/>
    <property type="project" value="UniProtKB-UniRule"/>
</dbReference>
<dbReference type="HOGENOM" id="CLU_049049_1_1_6"/>
<dbReference type="Pfam" id="PF22645">
    <property type="entry name" value="GKRP_SIS_N"/>
    <property type="match status" value="1"/>
</dbReference>
<evidence type="ECO:0000256" key="2">
    <source>
        <dbReference type="ARBA" id="ARBA00023239"/>
    </source>
</evidence>
<name>A0A0H3DNX7_EDWTF</name>